<dbReference type="InterPro" id="IPR034690">
    <property type="entry name" value="Endolysin_T4_type"/>
</dbReference>
<dbReference type="GO" id="GO:0031640">
    <property type="term" value="P:killing of cells of another organism"/>
    <property type="evidence" value="ECO:0007669"/>
    <property type="project" value="UniProtKB-KW"/>
</dbReference>
<comment type="caution">
    <text evidence="7">The sequence shown here is derived from an EMBL/GenBank/DDBJ whole genome shotgun (WGS) entry which is preliminary data.</text>
</comment>
<evidence type="ECO:0000256" key="5">
    <source>
        <dbReference type="ARBA" id="ARBA00023295"/>
    </source>
</evidence>
<keyword evidence="5" id="KW-0326">Glycosidase</keyword>
<dbReference type="SUPFAM" id="SSF53955">
    <property type="entry name" value="Lysozyme-like"/>
    <property type="match status" value="1"/>
</dbReference>
<dbReference type="Proteomes" id="UP000036403">
    <property type="component" value="Unassembled WGS sequence"/>
</dbReference>
<dbReference type="GO" id="GO:0016998">
    <property type="term" value="P:cell wall macromolecule catabolic process"/>
    <property type="evidence" value="ECO:0007669"/>
    <property type="project" value="InterPro"/>
</dbReference>
<dbReference type="GO" id="GO:0003796">
    <property type="term" value="F:lysozyme activity"/>
    <property type="evidence" value="ECO:0007669"/>
    <property type="project" value="UniProtKB-EC"/>
</dbReference>
<keyword evidence="2" id="KW-0929">Antimicrobial</keyword>
<evidence type="ECO:0000256" key="6">
    <source>
        <dbReference type="SAM" id="Phobius"/>
    </source>
</evidence>
<dbReference type="STRING" id="67767.A0A0J7K5K8"/>
<evidence type="ECO:0000313" key="7">
    <source>
        <dbReference type="EMBL" id="KMQ85544.1"/>
    </source>
</evidence>
<dbReference type="OrthoDB" id="5358886at2759"/>
<evidence type="ECO:0000256" key="1">
    <source>
        <dbReference type="ARBA" id="ARBA00000632"/>
    </source>
</evidence>
<dbReference type="PANTHER" id="PTHR38107:SF3">
    <property type="entry name" value="LYSOZYME RRRD-RELATED"/>
    <property type="match status" value="1"/>
</dbReference>
<proteinExistence type="inferred from homology"/>
<evidence type="ECO:0000256" key="3">
    <source>
        <dbReference type="ARBA" id="ARBA00022638"/>
    </source>
</evidence>
<sequence length="312" mass="33680">MLALIAAGASAPVMMSQFQEEKEGQRLTAYQDGVGIWTICGGVTMVNGQKVVKGQRLTAEQCKQIDAAEQKKALDWVDRNVKVTLTEPQKVGIASFCPWNIGPGKCFTSTFYKKLNAGDRIDRTARSGSRTSLLGIGQMKPLLILGAASIVLVSVLCAVVNYYHDEAQRLEGDIKRLQSDNTLQAKAIATQAFQFQRANEISTAAIQYGIKTDAATQGKEIEYRTILKKQPTCDLAVPAAVAGGLLDYTHRLRSRAMSADTIVADATGAGATASGTLTYCQAVLWIDPLLAALDKANNQLLAIRQLDGERKK</sequence>
<feature type="transmembrane region" description="Helical" evidence="6">
    <location>
        <begin position="142"/>
        <end position="163"/>
    </location>
</feature>
<keyword evidence="6" id="KW-0812">Transmembrane</keyword>
<dbReference type="GO" id="GO:0009253">
    <property type="term" value="P:peptidoglycan catabolic process"/>
    <property type="evidence" value="ECO:0007669"/>
    <property type="project" value="InterPro"/>
</dbReference>
<reference evidence="7 8" key="1">
    <citation type="submission" date="2015-04" db="EMBL/GenBank/DDBJ databases">
        <title>Lasius niger genome sequencing.</title>
        <authorList>
            <person name="Konorov E.A."/>
            <person name="Nikitin M.A."/>
            <person name="Kirill M.V."/>
            <person name="Chang P."/>
        </authorList>
    </citation>
    <scope>NUCLEOTIDE SEQUENCE [LARGE SCALE GENOMIC DNA]</scope>
    <source>
        <tissue evidence="7">Whole</tissue>
    </source>
</reference>
<dbReference type="InterPro" id="IPR002196">
    <property type="entry name" value="Glyco_hydro_24"/>
</dbReference>
<name>A0A0J7K5K8_LASNI</name>
<gene>
    <name evidence="7" type="ORF">RF55_15839</name>
</gene>
<evidence type="ECO:0000256" key="2">
    <source>
        <dbReference type="ARBA" id="ARBA00022529"/>
    </source>
</evidence>
<evidence type="ECO:0000313" key="8">
    <source>
        <dbReference type="Proteomes" id="UP000036403"/>
    </source>
</evidence>
<comment type="catalytic activity">
    <reaction evidence="1">
        <text>Hydrolysis of (1-&gt;4)-beta-linkages between N-acetylmuramic acid and N-acetyl-D-glucosamine residues in a peptidoglycan and between N-acetyl-D-glucosamine residues in chitodextrins.</text>
        <dbReference type="EC" id="3.2.1.17"/>
    </reaction>
</comment>
<dbReference type="HAMAP" id="MF_04110">
    <property type="entry name" value="ENDOLYSIN_T4"/>
    <property type="match status" value="1"/>
</dbReference>
<accession>A0A0J7K5K8</accession>
<dbReference type="Pfam" id="PF00959">
    <property type="entry name" value="Phage_lysozyme"/>
    <property type="match status" value="1"/>
</dbReference>
<organism evidence="7 8">
    <name type="scientific">Lasius niger</name>
    <name type="common">Black garden ant</name>
    <dbReference type="NCBI Taxonomy" id="67767"/>
    <lineage>
        <taxon>Eukaryota</taxon>
        <taxon>Metazoa</taxon>
        <taxon>Ecdysozoa</taxon>
        <taxon>Arthropoda</taxon>
        <taxon>Hexapoda</taxon>
        <taxon>Insecta</taxon>
        <taxon>Pterygota</taxon>
        <taxon>Neoptera</taxon>
        <taxon>Endopterygota</taxon>
        <taxon>Hymenoptera</taxon>
        <taxon>Apocrita</taxon>
        <taxon>Aculeata</taxon>
        <taxon>Formicoidea</taxon>
        <taxon>Formicidae</taxon>
        <taxon>Formicinae</taxon>
        <taxon>Lasius</taxon>
        <taxon>Lasius</taxon>
    </lineage>
</organism>
<dbReference type="AlphaFoldDB" id="A0A0J7K5K8"/>
<dbReference type="Gene3D" id="1.10.530.40">
    <property type="match status" value="1"/>
</dbReference>
<dbReference type="PANTHER" id="PTHR38107">
    <property type="match status" value="1"/>
</dbReference>
<keyword evidence="4" id="KW-0378">Hydrolase</keyword>
<dbReference type="GO" id="GO:0042742">
    <property type="term" value="P:defense response to bacterium"/>
    <property type="evidence" value="ECO:0007669"/>
    <property type="project" value="UniProtKB-KW"/>
</dbReference>
<keyword evidence="8" id="KW-1185">Reference proteome</keyword>
<dbReference type="EMBL" id="LBMM01013651">
    <property type="protein sequence ID" value="KMQ85544.1"/>
    <property type="molecule type" value="Genomic_DNA"/>
</dbReference>
<keyword evidence="3" id="KW-0081">Bacteriolytic enzyme</keyword>
<dbReference type="InterPro" id="IPR023346">
    <property type="entry name" value="Lysozyme-like_dom_sf"/>
</dbReference>
<dbReference type="PaxDb" id="67767-A0A0J7K5K8"/>
<evidence type="ECO:0000256" key="4">
    <source>
        <dbReference type="ARBA" id="ARBA00022801"/>
    </source>
</evidence>
<protein>
    <submittedName>
        <fullName evidence="7">Lysis protein</fullName>
    </submittedName>
</protein>
<dbReference type="InterPro" id="IPR051018">
    <property type="entry name" value="Bacteriophage_GH24"/>
</dbReference>
<dbReference type="InterPro" id="IPR023347">
    <property type="entry name" value="Lysozyme_dom_sf"/>
</dbReference>
<keyword evidence="6" id="KW-0472">Membrane</keyword>
<keyword evidence="6" id="KW-1133">Transmembrane helix</keyword>